<evidence type="ECO:0000256" key="9">
    <source>
        <dbReference type="ARBA" id="ARBA00022840"/>
    </source>
</evidence>
<keyword evidence="13" id="KW-0325">Glycoprotein</keyword>
<evidence type="ECO:0000256" key="5">
    <source>
        <dbReference type="ARBA" id="ARBA00022692"/>
    </source>
</evidence>
<organism evidence="17 18">
    <name type="scientific">Coptis chinensis</name>
    <dbReference type="NCBI Taxonomy" id="261450"/>
    <lineage>
        <taxon>Eukaryota</taxon>
        <taxon>Viridiplantae</taxon>
        <taxon>Streptophyta</taxon>
        <taxon>Embryophyta</taxon>
        <taxon>Tracheophyta</taxon>
        <taxon>Spermatophyta</taxon>
        <taxon>Magnoliopsida</taxon>
        <taxon>Ranunculales</taxon>
        <taxon>Ranunculaceae</taxon>
        <taxon>Coptidoideae</taxon>
        <taxon>Coptis</taxon>
    </lineage>
</organism>
<keyword evidence="12" id="KW-0675">Receptor</keyword>
<dbReference type="InterPro" id="IPR008271">
    <property type="entry name" value="Ser/Thr_kinase_AS"/>
</dbReference>
<dbReference type="SUPFAM" id="SSF56112">
    <property type="entry name" value="Protein kinase-like (PK-like)"/>
    <property type="match status" value="1"/>
</dbReference>
<dbReference type="GO" id="GO:0005524">
    <property type="term" value="F:ATP binding"/>
    <property type="evidence" value="ECO:0007669"/>
    <property type="project" value="UniProtKB-KW"/>
</dbReference>
<evidence type="ECO:0000256" key="12">
    <source>
        <dbReference type="ARBA" id="ARBA00023170"/>
    </source>
</evidence>
<dbReference type="Pfam" id="PF07714">
    <property type="entry name" value="PK_Tyr_Ser-Thr"/>
    <property type="match status" value="1"/>
</dbReference>
<protein>
    <recommendedName>
        <fullName evidence="2">non-specific serine/threonine protein kinase</fullName>
        <ecNumber evidence="2">2.7.11.1</ecNumber>
    </recommendedName>
</protein>
<evidence type="ECO:0000256" key="15">
    <source>
        <dbReference type="ARBA" id="ARBA00048679"/>
    </source>
</evidence>
<dbReference type="InterPro" id="IPR011009">
    <property type="entry name" value="Kinase-like_dom_sf"/>
</dbReference>
<comment type="catalytic activity">
    <reaction evidence="15">
        <text>L-seryl-[protein] + ATP = O-phospho-L-seryl-[protein] + ADP + H(+)</text>
        <dbReference type="Rhea" id="RHEA:17989"/>
        <dbReference type="Rhea" id="RHEA-COMP:9863"/>
        <dbReference type="Rhea" id="RHEA-COMP:11604"/>
        <dbReference type="ChEBI" id="CHEBI:15378"/>
        <dbReference type="ChEBI" id="CHEBI:29999"/>
        <dbReference type="ChEBI" id="CHEBI:30616"/>
        <dbReference type="ChEBI" id="CHEBI:83421"/>
        <dbReference type="ChEBI" id="CHEBI:456216"/>
        <dbReference type="EC" id="2.7.11.1"/>
    </reaction>
</comment>
<evidence type="ECO:0000256" key="2">
    <source>
        <dbReference type="ARBA" id="ARBA00012513"/>
    </source>
</evidence>
<gene>
    <name evidence="17" type="ORF">IFM89_027887</name>
</gene>
<evidence type="ECO:0000256" key="10">
    <source>
        <dbReference type="ARBA" id="ARBA00022989"/>
    </source>
</evidence>
<keyword evidence="4" id="KW-0808">Transferase</keyword>
<dbReference type="Gene3D" id="1.10.510.10">
    <property type="entry name" value="Transferase(Phosphotransferase) domain 1"/>
    <property type="match status" value="1"/>
</dbReference>
<keyword evidence="5" id="KW-0812">Transmembrane</keyword>
<evidence type="ECO:0000256" key="13">
    <source>
        <dbReference type="ARBA" id="ARBA00023180"/>
    </source>
</evidence>
<comment type="subcellular location">
    <subcellularLocation>
        <location evidence="1">Membrane</location>
        <topology evidence="1">Single-pass type I membrane protein</topology>
    </subcellularLocation>
</comment>
<keyword evidence="6" id="KW-0732">Signal</keyword>
<sequence length="251" mass="28864">MAPWMMPPLLRPALPWYGRFLLRVFFPRHFFVISPKLIVFSGFLPNLLLHAGSPDFVGESNAYTSSEHEPRQQLCVVFVSKIRKRDERKIRRARTFTYEELERATGEFKEDTKVRKGSFSCVFKGILKDGTVVAVKRAIISTDVKKNSTEFHTELNLLSRLNHAHLLNLLSYCEKGQERLLVYEFMAHGSLHQHLHGKSQSLKQQLDSVRRVTIAVQAARGIEYLHGYACPPVIHRDIKSSNILIDEEHNA</sequence>
<keyword evidence="10" id="KW-1133">Transmembrane helix</keyword>
<accession>A0A835HFK2</accession>
<dbReference type="InterPro" id="IPR001245">
    <property type="entry name" value="Ser-Thr/Tyr_kinase_cat_dom"/>
</dbReference>
<dbReference type="Proteomes" id="UP000631114">
    <property type="component" value="Unassembled WGS sequence"/>
</dbReference>
<proteinExistence type="predicted"/>
<evidence type="ECO:0000256" key="14">
    <source>
        <dbReference type="ARBA" id="ARBA00047899"/>
    </source>
</evidence>
<evidence type="ECO:0000256" key="3">
    <source>
        <dbReference type="ARBA" id="ARBA00022527"/>
    </source>
</evidence>
<evidence type="ECO:0000313" key="17">
    <source>
        <dbReference type="EMBL" id="KAF9598454.1"/>
    </source>
</evidence>
<dbReference type="GO" id="GO:0004674">
    <property type="term" value="F:protein serine/threonine kinase activity"/>
    <property type="evidence" value="ECO:0007669"/>
    <property type="project" value="UniProtKB-KW"/>
</dbReference>
<evidence type="ECO:0000256" key="8">
    <source>
        <dbReference type="ARBA" id="ARBA00022777"/>
    </source>
</evidence>
<dbReference type="PANTHER" id="PTHR46146">
    <property type="entry name" value="SERINE/THREONINE-PROTEIN KINASE-LIKE PROTEIN CCR4"/>
    <property type="match status" value="1"/>
</dbReference>
<evidence type="ECO:0000313" key="18">
    <source>
        <dbReference type="Proteomes" id="UP000631114"/>
    </source>
</evidence>
<keyword evidence="8" id="KW-0418">Kinase</keyword>
<evidence type="ECO:0000256" key="7">
    <source>
        <dbReference type="ARBA" id="ARBA00022741"/>
    </source>
</evidence>
<comment type="catalytic activity">
    <reaction evidence="14">
        <text>L-threonyl-[protein] + ATP = O-phospho-L-threonyl-[protein] + ADP + H(+)</text>
        <dbReference type="Rhea" id="RHEA:46608"/>
        <dbReference type="Rhea" id="RHEA-COMP:11060"/>
        <dbReference type="Rhea" id="RHEA-COMP:11605"/>
        <dbReference type="ChEBI" id="CHEBI:15378"/>
        <dbReference type="ChEBI" id="CHEBI:30013"/>
        <dbReference type="ChEBI" id="CHEBI:30616"/>
        <dbReference type="ChEBI" id="CHEBI:61977"/>
        <dbReference type="ChEBI" id="CHEBI:456216"/>
        <dbReference type="EC" id="2.7.11.1"/>
    </reaction>
</comment>
<keyword evidence="18" id="KW-1185">Reference proteome</keyword>
<dbReference type="EMBL" id="JADFTS010000007">
    <property type="protein sequence ID" value="KAF9598454.1"/>
    <property type="molecule type" value="Genomic_DNA"/>
</dbReference>
<dbReference type="InterPro" id="IPR000719">
    <property type="entry name" value="Prot_kinase_dom"/>
</dbReference>
<dbReference type="FunFam" id="3.30.200.20:FF:000357">
    <property type="entry name" value="serine/threonine-protein kinase-like protein CCR1"/>
    <property type="match status" value="1"/>
</dbReference>
<dbReference type="PANTHER" id="PTHR46146:SF23">
    <property type="entry name" value="PROTEIN KINASE DOMAIN-CONTAINING PROTEIN"/>
    <property type="match status" value="1"/>
</dbReference>
<name>A0A835HFK2_9MAGN</name>
<dbReference type="OrthoDB" id="4062651at2759"/>
<dbReference type="SMART" id="SM00220">
    <property type="entry name" value="S_TKc"/>
    <property type="match status" value="1"/>
</dbReference>
<dbReference type="AlphaFoldDB" id="A0A835HFK2"/>
<dbReference type="PROSITE" id="PS00108">
    <property type="entry name" value="PROTEIN_KINASE_ST"/>
    <property type="match status" value="1"/>
</dbReference>
<dbReference type="PROSITE" id="PS50011">
    <property type="entry name" value="PROTEIN_KINASE_DOM"/>
    <property type="match status" value="1"/>
</dbReference>
<keyword evidence="7" id="KW-0547">Nucleotide-binding</keyword>
<evidence type="ECO:0000256" key="6">
    <source>
        <dbReference type="ARBA" id="ARBA00022729"/>
    </source>
</evidence>
<keyword evidence="9" id="KW-0067">ATP-binding</keyword>
<comment type="caution">
    <text evidence="17">The sequence shown here is derived from an EMBL/GenBank/DDBJ whole genome shotgun (WGS) entry which is preliminary data.</text>
</comment>
<evidence type="ECO:0000256" key="4">
    <source>
        <dbReference type="ARBA" id="ARBA00022679"/>
    </source>
</evidence>
<keyword evidence="3" id="KW-0723">Serine/threonine-protein kinase</keyword>
<feature type="domain" description="Protein kinase" evidence="16">
    <location>
        <begin position="108"/>
        <end position="251"/>
    </location>
</feature>
<evidence type="ECO:0000256" key="1">
    <source>
        <dbReference type="ARBA" id="ARBA00004479"/>
    </source>
</evidence>
<reference evidence="17 18" key="1">
    <citation type="submission" date="2020-10" db="EMBL/GenBank/DDBJ databases">
        <title>The Coptis chinensis genome and diversification of protoberbering-type alkaloids.</title>
        <authorList>
            <person name="Wang B."/>
            <person name="Shu S."/>
            <person name="Song C."/>
            <person name="Liu Y."/>
        </authorList>
    </citation>
    <scope>NUCLEOTIDE SEQUENCE [LARGE SCALE GENOMIC DNA]</scope>
    <source>
        <strain evidence="17">HL-2020</strain>
        <tissue evidence="17">Leaf</tissue>
    </source>
</reference>
<evidence type="ECO:0000256" key="11">
    <source>
        <dbReference type="ARBA" id="ARBA00023136"/>
    </source>
</evidence>
<dbReference type="EC" id="2.7.11.1" evidence="2"/>
<evidence type="ECO:0000259" key="16">
    <source>
        <dbReference type="PROSITE" id="PS50011"/>
    </source>
</evidence>
<dbReference type="GO" id="GO:0016020">
    <property type="term" value="C:membrane"/>
    <property type="evidence" value="ECO:0007669"/>
    <property type="project" value="UniProtKB-SubCell"/>
</dbReference>
<dbReference type="Gene3D" id="3.30.200.20">
    <property type="entry name" value="Phosphorylase Kinase, domain 1"/>
    <property type="match status" value="1"/>
</dbReference>
<keyword evidence="11" id="KW-0472">Membrane</keyword>